<dbReference type="Pfam" id="PF01078">
    <property type="entry name" value="Mg_chelatase"/>
    <property type="match status" value="1"/>
</dbReference>
<keyword evidence="3" id="KW-1185">Reference proteome</keyword>
<dbReference type="Pfam" id="PF13541">
    <property type="entry name" value="ChlI"/>
    <property type="match status" value="1"/>
</dbReference>
<accession>W4VN71</accession>
<dbReference type="Gene3D" id="3.40.50.300">
    <property type="entry name" value="P-loop containing nucleotide triphosphate hydrolases"/>
    <property type="match status" value="1"/>
</dbReference>
<feature type="domain" description="Magnesium chelatase ChlI-like catalytic" evidence="1">
    <location>
        <begin position="198"/>
        <end position="272"/>
    </location>
</feature>
<dbReference type="AlphaFoldDB" id="W4VN71"/>
<proteinExistence type="predicted"/>
<dbReference type="GO" id="GO:0005524">
    <property type="term" value="F:ATP binding"/>
    <property type="evidence" value="ECO:0007669"/>
    <property type="project" value="InterPro"/>
</dbReference>
<dbReference type="eggNOG" id="COG0606">
    <property type="taxonomic scope" value="Bacteria"/>
</dbReference>
<dbReference type="InterPro" id="IPR027417">
    <property type="entry name" value="P-loop_NTPase"/>
</dbReference>
<dbReference type="EMBL" id="BAVS01000027">
    <property type="protein sequence ID" value="GAE94586.1"/>
    <property type="molecule type" value="Genomic_DNA"/>
</dbReference>
<name>W4VN71_9BACI</name>
<dbReference type="InterPro" id="IPR020568">
    <property type="entry name" value="Ribosomal_Su5_D2-typ_SF"/>
</dbReference>
<dbReference type="InterPro" id="IPR000523">
    <property type="entry name" value="Mg_chelatse_chII-like_cat_dom"/>
</dbReference>
<dbReference type="InterPro" id="IPR045006">
    <property type="entry name" value="CHLI-like"/>
</dbReference>
<reference evidence="2 3" key="1">
    <citation type="journal article" date="2014" name="Genome Announc.">
        <title>Draft Genome Sequence of the Boron-Tolerant and Moderately Halotolerant Bacterium Gracilibacillus boraciitolerans JCM 21714T.</title>
        <authorList>
            <person name="Ahmed I."/>
            <person name="Oshima K."/>
            <person name="Suda W."/>
            <person name="Kitamura K."/>
            <person name="Iida T."/>
            <person name="Ohmori Y."/>
            <person name="Fujiwara T."/>
            <person name="Hattori M."/>
            <person name="Ohkuma M."/>
        </authorList>
    </citation>
    <scope>NUCLEOTIDE SEQUENCE [LARGE SCALE GENOMIC DNA]</scope>
    <source>
        <strain evidence="2 3">JCM 21714</strain>
    </source>
</reference>
<evidence type="ECO:0000313" key="2">
    <source>
        <dbReference type="EMBL" id="GAE94586.1"/>
    </source>
</evidence>
<dbReference type="SUPFAM" id="SSF52540">
    <property type="entry name" value="P-loop containing nucleoside triphosphate hydrolases"/>
    <property type="match status" value="1"/>
</dbReference>
<evidence type="ECO:0000313" key="3">
    <source>
        <dbReference type="Proteomes" id="UP000019102"/>
    </source>
</evidence>
<dbReference type="PANTHER" id="PTHR32039">
    <property type="entry name" value="MAGNESIUM-CHELATASE SUBUNIT CHLI"/>
    <property type="match status" value="1"/>
</dbReference>
<sequence>MTTIVSSVGLKGMEGYPVQVEVQTMPGTYGGVKIIGLPSSAVKESKDRVLAALYANKCPLAHQKVIVQLSPEEERKNSPLFDLAMAIAIMKENGVLKAEIPKDAAFIGVLSLDGTIQSLDAMLPAIMAVKKLGFTKVFLPPFPQRDLIYFKGLEICYVTSLREMQDVLSGQLSMSSTLSSKHTSSINTFSDPPTYDNDFQHILGHQKAKRALEIAAAGGHHVLMIGPPGCGKSLLAETFPSIFPTLELEDQLEVQSMYLLSDIKRSDTRIAPFEILIILHLPYH</sequence>
<dbReference type="STRING" id="1298598.JCM21714_3758"/>
<dbReference type="SUPFAM" id="SSF54211">
    <property type="entry name" value="Ribosomal protein S5 domain 2-like"/>
    <property type="match status" value="1"/>
</dbReference>
<comment type="caution">
    <text evidence="2">The sequence shown here is derived from an EMBL/GenBank/DDBJ whole genome shotgun (WGS) entry which is preliminary data.</text>
</comment>
<gene>
    <name evidence="2" type="ORF">JCM21714_3758</name>
</gene>
<organism evidence="2 3">
    <name type="scientific">Gracilibacillus boraciitolerans JCM 21714</name>
    <dbReference type="NCBI Taxonomy" id="1298598"/>
    <lineage>
        <taxon>Bacteria</taxon>
        <taxon>Bacillati</taxon>
        <taxon>Bacillota</taxon>
        <taxon>Bacilli</taxon>
        <taxon>Bacillales</taxon>
        <taxon>Bacillaceae</taxon>
        <taxon>Gracilibacillus</taxon>
    </lineage>
</organism>
<protein>
    <submittedName>
        <fullName evidence="2">Mg(2+) chelatase family protein</fullName>
    </submittedName>
</protein>
<dbReference type="Proteomes" id="UP000019102">
    <property type="component" value="Unassembled WGS sequence"/>
</dbReference>
<dbReference type="InterPro" id="IPR014721">
    <property type="entry name" value="Ribsml_uS5_D2-typ_fold_subgr"/>
</dbReference>
<dbReference type="Gene3D" id="3.30.230.10">
    <property type="match status" value="1"/>
</dbReference>
<dbReference type="PANTHER" id="PTHR32039:SF7">
    <property type="entry name" value="COMPETENCE PROTEIN COMM"/>
    <property type="match status" value="1"/>
</dbReference>
<evidence type="ECO:0000259" key="1">
    <source>
        <dbReference type="Pfam" id="PF01078"/>
    </source>
</evidence>